<dbReference type="Gene3D" id="3.90.79.10">
    <property type="entry name" value="Nucleoside Triphosphate Pyrophosphohydrolase"/>
    <property type="match status" value="1"/>
</dbReference>
<evidence type="ECO:0000256" key="5">
    <source>
        <dbReference type="RuleBase" id="RU003476"/>
    </source>
</evidence>
<evidence type="ECO:0000256" key="2">
    <source>
        <dbReference type="ARBA" id="ARBA00005582"/>
    </source>
</evidence>
<keyword evidence="4" id="KW-0460">Magnesium</keyword>
<dbReference type="InterPro" id="IPR020476">
    <property type="entry name" value="Nudix_hydrolase"/>
</dbReference>
<dbReference type="Pfam" id="PF00293">
    <property type="entry name" value="NUDIX"/>
    <property type="match status" value="1"/>
</dbReference>
<name>A0A378T902_9MYCO</name>
<dbReference type="Gene3D" id="3.40.50.1240">
    <property type="entry name" value="Phosphoglycerate mutase-like"/>
    <property type="match status" value="1"/>
</dbReference>
<organism evidence="7 8">
    <name type="scientific">Mycolicibacterium tokaiense</name>
    <dbReference type="NCBI Taxonomy" id="39695"/>
    <lineage>
        <taxon>Bacteria</taxon>
        <taxon>Bacillati</taxon>
        <taxon>Actinomycetota</taxon>
        <taxon>Actinomycetes</taxon>
        <taxon>Mycobacteriales</taxon>
        <taxon>Mycobacteriaceae</taxon>
        <taxon>Mycolicibacterium</taxon>
    </lineage>
</organism>
<evidence type="ECO:0000256" key="1">
    <source>
        <dbReference type="ARBA" id="ARBA00001946"/>
    </source>
</evidence>
<dbReference type="CDD" id="cd07067">
    <property type="entry name" value="HP_PGM_like"/>
    <property type="match status" value="1"/>
</dbReference>
<comment type="similarity">
    <text evidence="2 5">Belongs to the Nudix hydrolase family.</text>
</comment>
<dbReference type="InterPro" id="IPR020084">
    <property type="entry name" value="NUDIX_hydrolase_CS"/>
</dbReference>
<dbReference type="AlphaFoldDB" id="A0A378T902"/>
<sequence length="315" mass="34980">MSKDTKTAVPDTTTVVRAAGAVLWRPTDDGRHPVEVAVIHRPRYDDWSLPKGKVDPGEIEPVAAVREIAEETGFRAHLGRRLMSVTYPIEAGTKKVRYWAARADPQSGGDFTPNDEVDKLLWMPVSDALNRLVYPQDRTVLRRFGELPVDTKTVLVVRHATAGRKSRYKGDDRKRPLDKHGRAQAESLVSVLLAYGASDLHAADRVRCMQTIEPLADELATDIIAEPDLTEEAYADNRKAARTRLTEIAALPGTRVICSQGKVIPGLIDWWCERDGVRPDKSRNRKGSTWVLSLAQDRLVAADHIGSPLATDRAR</sequence>
<reference evidence="7 8" key="1">
    <citation type="submission" date="2018-06" db="EMBL/GenBank/DDBJ databases">
        <authorList>
            <consortium name="Pathogen Informatics"/>
            <person name="Doyle S."/>
        </authorList>
    </citation>
    <scope>NUCLEOTIDE SEQUENCE [LARGE SCALE GENOMIC DNA]</scope>
    <source>
        <strain evidence="7 8">NCTC10821</strain>
    </source>
</reference>
<dbReference type="EMBL" id="UGQT01000001">
    <property type="protein sequence ID" value="STZ57301.1"/>
    <property type="molecule type" value="Genomic_DNA"/>
</dbReference>
<protein>
    <submittedName>
        <fullName evidence="7">ADP-ribose pyrophosphatase</fullName>
    </submittedName>
</protein>
<evidence type="ECO:0000313" key="8">
    <source>
        <dbReference type="Proteomes" id="UP000254978"/>
    </source>
</evidence>
<dbReference type="PANTHER" id="PTHR43222:SF9">
    <property type="entry name" value="8-OXO-(D)GTP PHOSPHATASE"/>
    <property type="match status" value="1"/>
</dbReference>
<dbReference type="GO" id="GO:0016787">
    <property type="term" value="F:hydrolase activity"/>
    <property type="evidence" value="ECO:0007669"/>
    <property type="project" value="UniProtKB-KW"/>
</dbReference>
<dbReference type="SUPFAM" id="SSF53254">
    <property type="entry name" value="Phosphoglycerate mutase-like"/>
    <property type="match status" value="1"/>
</dbReference>
<evidence type="ECO:0000256" key="3">
    <source>
        <dbReference type="ARBA" id="ARBA00022801"/>
    </source>
</evidence>
<dbReference type="SMART" id="SM00855">
    <property type="entry name" value="PGAM"/>
    <property type="match status" value="1"/>
</dbReference>
<dbReference type="Proteomes" id="UP000254978">
    <property type="component" value="Unassembled WGS sequence"/>
</dbReference>
<dbReference type="OrthoDB" id="4287477at2"/>
<dbReference type="PROSITE" id="PS51462">
    <property type="entry name" value="NUDIX"/>
    <property type="match status" value="1"/>
</dbReference>
<comment type="cofactor">
    <cofactor evidence="1">
        <name>Mg(2+)</name>
        <dbReference type="ChEBI" id="CHEBI:18420"/>
    </cofactor>
</comment>
<evidence type="ECO:0000259" key="6">
    <source>
        <dbReference type="PROSITE" id="PS51462"/>
    </source>
</evidence>
<gene>
    <name evidence="7" type="ORF">NCTC10821_00799</name>
</gene>
<dbReference type="InterPro" id="IPR029033">
    <property type="entry name" value="His_PPase_superfam"/>
</dbReference>
<dbReference type="InterPro" id="IPR013078">
    <property type="entry name" value="His_Pase_superF_clade-1"/>
</dbReference>
<dbReference type="InterPro" id="IPR000086">
    <property type="entry name" value="NUDIX_hydrolase_dom"/>
</dbReference>
<feature type="domain" description="Nudix hydrolase" evidence="6">
    <location>
        <begin position="14"/>
        <end position="146"/>
    </location>
</feature>
<keyword evidence="8" id="KW-1185">Reference proteome</keyword>
<accession>A0A378T902</accession>
<dbReference type="PRINTS" id="PR00502">
    <property type="entry name" value="NUDIXFAMILY"/>
</dbReference>
<dbReference type="PROSITE" id="PS00893">
    <property type="entry name" value="NUDIX_BOX"/>
    <property type="match status" value="1"/>
</dbReference>
<evidence type="ECO:0000313" key="7">
    <source>
        <dbReference type="EMBL" id="STZ57301.1"/>
    </source>
</evidence>
<keyword evidence="3 5" id="KW-0378">Hydrolase</keyword>
<dbReference type="InterPro" id="IPR015797">
    <property type="entry name" value="NUDIX_hydrolase-like_dom_sf"/>
</dbReference>
<dbReference type="Pfam" id="PF00300">
    <property type="entry name" value="His_Phos_1"/>
    <property type="match status" value="1"/>
</dbReference>
<proteinExistence type="inferred from homology"/>
<dbReference type="CDD" id="cd03673">
    <property type="entry name" value="NUDIX_Ap6A_hydrolase"/>
    <property type="match status" value="1"/>
</dbReference>
<dbReference type="SUPFAM" id="SSF55811">
    <property type="entry name" value="Nudix"/>
    <property type="match status" value="1"/>
</dbReference>
<evidence type="ECO:0000256" key="4">
    <source>
        <dbReference type="ARBA" id="ARBA00022842"/>
    </source>
</evidence>
<dbReference type="PANTHER" id="PTHR43222">
    <property type="entry name" value="NUDIX HYDROLASE 23"/>
    <property type="match status" value="1"/>
</dbReference>